<accession>A0A160MGE2</accession>
<name>A0A160MGE2_9BACI</name>
<dbReference type="EMBL" id="CP015506">
    <property type="protein sequence ID" value="AND42379.1"/>
    <property type="molecule type" value="Genomic_DNA"/>
</dbReference>
<reference evidence="3 4" key="1">
    <citation type="submission" date="2016-04" db="EMBL/GenBank/DDBJ databases">
        <title>Complete genome sequence of Bacillus oceanisediminis strain 2691.</title>
        <authorList>
            <person name="Jeong H."/>
            <person name="Kim H.J."/>
            <person name="Lee D.-W."/>
        </authorList>
    </citation>
    <scope>NUCLEOTIDE SEQUENCE [LARGE SCALE GENOMIC DNA]</scope>
    <source>
        <strain evidence="3 4">2691</strain>
    </source>
</reference>
<keyword evidence="1" id="KW-1133">Transmembrane helix</keyword>
<dbReference type="Proteomes" id="UP000077856">
    <property type="component" value="Chromosome"/>
</dbReference>
<protein>
    <recommendedName>
        <fullName evidence="2">CAAX prenyl protease 2/Lysostaphin resistance protein A-like domain-containing protein</fullName>
    </recommendedName>
</protein>
<feature type="transmembrane region" description="Helical" evidence="1">
    <location>
        <begin position="209"/>
        <end position="226"/>
    </location>
</feature>
<proteinExistence type="predicted"/>
<dbReference type="GO" id="GO:0080120">
    <property type="term" value="P:CAAX-box protein maturation"/>
    <property type="evidence" value="ECO:0007669"/>
    <property type="project" value="UniProtKB-ARBA"/>
</dbReference>
<evidence type="ECO:0000259" key="2">
    <source>
        <dbReference type="Pfam" id="PF02517"/>
    </source>
</evidence>
<feature type="transmembrane region" description="Helical" evidence="1">
    <location>
        <begin position="134"/>
        <end position="152"/>
    </location>
</feature>
<evidence type="ECO:0000313" key="4">
    <source>
        <dbReference type="Proteomes" id="UP000077856"/>
    </source>
</evidence>
<feature type="transmembrane region" description="Helical" evidence="1">
    <location>
        <begin position="172"/>
        <end position="197"/>
    </location>
</feature>
<organism evidence="3 4">
    <name type="scientific">Cytobacillus oceanisediminis 2691</name>
    <dbReference type="NCBI Taxonomy" id="1196031"/>
    <lineage>
        <taxon>Bacteria</taxon>
        <taxon>Bacillati</taxon>
        <taxon>Bacillota</taxon>
        <taxon>Bacilli</taxon>
        <taxon>Bacillales</taxon>
        <taxon>Bacillaceae</taxon>
        <taxon>Cytobacillus</taxon>
    </lineage>
</organism>
<dbReference type="GO" id="GO:0004175">
    <property type="term" value="F:endopeptidase activity"/>
    <property type="evidence" value="ECO:0007669"/>
    <property type="project" value="UniProtKB-ARBA"/>
</dbReference>
<evidence type="ECO:0000256" key="1">
    <source>
        <dbReference type="SAM" id="Phobius"/>
    </source>
</evidence>
<dbReference type="KEGG" id="bon:A361_25575"/>
<feature type="domain" description="CAAX prenyl protease 2/Lysostaphin resistance protein A-like" evidence="2">
    <location>
        <begin position="139"/>
        <end position="221"/>
    </location>
</feature>
<dbReference type="Pfam" id="PF02517">
    <property type="entry name" value="Rce1-like"/>
    <property type="match status" value="1"/>
</dbReference>
<evidence type="ECO:0000313" key="3">
    <source>
        <dbReference type="EMBL" id="AND42379.1"/>
    </source>
</evidence>
<dbReference type="RefSeq" id="WP_019380654.1">
    <property type="nucleotide sequence ID" value="NZ_CP015506.1"/>
</dbReference>
<gene>
    <name evidence="3" type="ORF">A361_25575</name>
</gene>
<sequence length="227" mass="27057">MFKGEGIVEENKNDIKNRWGFIIVKAIAYVILFSAIFILQNLRYPDEFRFISKHLDRIDFGREFYPEGSLLVIFLFLLVCLIFFKKKLLVYFSIKPLKKVNTYIWITVFLLLIFMLEHASTGFKYIFQINIHPFHFTEYAILFLMTSIITPLEEELVFRSPLLFMFNNKFRYLWLLVSISWFTIIHNDVIFAISFSIGLSILTIKFKNLWVPIVAHLIWNLYALLVI</sequence>
<feature type="transmembrane region" description="Helical" evidence="1">
    <location>
        <begin position="64"/>
        <end position="84"/>
    </location>
</feature>
<keyword evidence="1" id="KW-0812">Transmembrane</keyword>
<feature type="transmembrane region" description="Helical" evidence="1">
    <location>
        <begin position="20"/>
        <end position="43"/>
    </location>
</feature>
<dbReference type="AlphaFoldDB" id="A0A160MGE2"/>
<dbReference type="InterPro" id="IPR003675">
    <property type="entry name" value="Rce1/LyrA-like_dom"/>
</dbReference>
<dbReference type="STRING" id="1196031.A361_25575"/>
<feature type="transmembrane region" description="Helical" evidence="1">
    <location>
        <begin position="104"/>
        <end position="127"/>
    </location>
</feature>
<keyword evidence="1" id="KW-0472">Membrane</keyword>